<proteinExistence type="predicted"/>
<keyword evidence="4" id="KW-1185">Reference proteome</keyword>
<evidence type="ECO:0000259" key="2">
    <source>
        <dbReference type="Pfam" id="PF07786"/>
    </source>
</evidence>
<dbReference type="Pfam" id="PF07786">
    <property type="entry name" value="HGSNAT_cat"/>
    <property type="match status" value="1"/>
</dbReference>
<feature type="transmembrane region" description="Helical" evidence="1">
    <location>
        <begin position="49"/>
        <end position="68"/>
    </location>
</feature>
<accession>A0A8F6YC02</accession>
<protein>
    <submittedName>
        <fullName evidence="3">DUF1624 domain-containing protein</fullName>
    </submittedName>
</protein>
<sequence length="242" mass="26000">MTPAAGRIPALDIARSLALLAMAVFHFVFDLEMFGHVAPGTAGTGFWRGLAIATAGSFLFLAGVGLWLSHGAGIRWPAFWRRFAMIAGAAALVSLGTYIAFPQAFVFFGILHAIALCSLLGLLVLRLPVVVILALAVAVFYAPDALRGPAFDAPWWWWSGLQTVRVSTVDYEPVFPWFAPVLAGIAASKLASQSGLWARLSNPAPSRAARLAGLPGRYSLVIYLIHQPILIGLVWSATYLLR</sequence>
<dbReference type="KEGG" id="gce:KYE46_12270"/>
<dbReference type="InterPro" id="IPR012429">
    <property type="entry name" value="HGSNAT_cat"/>
</dbReference>
<feature type="transmembrane region" description="Helical" evidence="1">
    <location>
        <begin position="220"/>
        <end position="241"/>
    </location>
</feature>
<reference evidence="3 4" key="1">
    <citation type="submission" date="2021-07" db="EMBL/GenBank/DDBJ databases">
        <title>A novel Jannaschia species isolated from marine dinoflagellate Ceratoperidinium margalefii.</title>
        <authorList>
            <person name="Jiang Y."/>
            <person name="Li Z."/>
        </authorList>
    </citation>
    <scope>NUCLEOTIDE SEQUENCE [LARGE SCALE GENOMIC DNA]</scope>
    <source>
        <strain evidence="3 4">J12C1-MA-4</strain>
    </source>
</reference>
<dbReference type="Proteomes" id="UP000825009">
    <property type="component" value="Chromosome"/>
</dbReference>
<evidence type="ECO:0000256" key="1">
    <source>
        <dbReference type="SAM" id="Phobius"/>
    </source>
</evidence>
<gene>
    <name evidence="3" type="ORF">KYE46_12270</name>
</gene>
<evidence type="ECO:0000313" key="3">
    <source>
        <dbReference type="EMBL" id="QXT38707.1"/>
    </source>
</evidence>
<dbReference type="AlphaFoldDB" id="A0A8F6YC02"/>
<feature type="transmembrane region" description="Helical" evidence="1">
    <location>
        <begin position="12"/>
        <end position="29"/>
    </location>
</feature>
<organism evidence="3 4">
    <name type="scientific">Gymnodinialimonas ceratoperidinii</name>
    <dbReference type="NCBI Taxonomy" id="2856823"/>
    <lineage>
        <taxon>Bacteria</taxon>
        <taxon>Pseudomonadati</taxon>
        <taxon>Pseudomonadota</taxon>
        <taxon>Alphaproteobacteria</taxon>
        <taxon>Rhodobacterales</taxon>
        <taxon>Paracoccaceae</taxon>
        <taxon>Gymnodinialimonas</taxon>
    </lineage>
</organism>
<keyword evidence="1" id="KW-1133">Transmembrane helix</keyword>
<evidence type="ECO:0000313" key="4">
    <source>
        <dbReference type="Proteomes" id="UP000825009"/>
    </source>
</evidence>
<feature type="domain" description="Heparan-alpha-glucosaminide N-acetyltransferase catalytic" evidence="2">
    <location>
        <begin position="7"/>
        <end position="228"/>
    </location>
</feature>
<feature type="transmembrane region" description="Helical" evidence="1">
    <location>
        <begin position="107"/>
        <end position="140"/>
    </location>
</feature>
<dbReference type="EMBL" id="CP079194">
    <property type="protein sequence ID" value="QXT38707.1"/>
    <property type="molecule type" value="Genomic_DNA"/>
</dbReference>
<name>A0A8F6YC02_9RHOB</name>
<feature type="transmembrane region" description="Helical" evidence="1">
    <location>
        <begin position="80"/>
        <end position="101"/>
    </location>
</feature>
<dbReference type="RefSeq" id="WP_219000903.1">
    <property type="nucleotide sequence ID" value="NZ_CP079194.1"/>
</dbReference>
<keyword evidence="1" id="KW-0472">Membrane</keyword>
<keyword evidence="1" id="KW-0812">Transmembrane</keyword>